<sequence length="602" mass="61481">MTSSANRSSSRDRGPLRTGGIIFASVLGALLLIAVIATIWVGARGAMAYGHLRDAQAAAADVRATLTDPAAASGAIDSIAAETSAAHALTSDPVWRAAETLPWVGPQLAAFATVAASIDDVAGTALTPLAEVASTFSVDALRPVDGRVDLSGFVAIQDAAATGASGIDRATASVDSIDRTPLLAPLRTAVDEVSALLRETRDGTGALARATVLLPAMLGAEGPRDYLVLFQNNAEWRSLGGIPGAMAVIHTDGGAMTLAGQESSSDYPKYDTSVLPLEPEAEAIYGQRPGRWIQNVTQIPDFTVSGALAREMWAREHGGQQVDGVLSLDPVALSYLLQATGPVTLPTGDVLTAENAVPLLLNEVYQRYERPADQDDFFAAAAASVFSALSAGGVDPAALVSALAQAGDEHRLLIWSAHPDDQAVLDGTTLAGRLPATDAEATRFGVYLNDGTGSKMDYYVAADSTVAWNECVIGSAGTASGTATLSVTVTSNAPADAANLPSYITGGGSFGVPGGIVRTMGYLYLPEGAELLDATITGDLGFGGGMHDGRRVLTFNVDLAPGASATATATVRAPAGSSPQLLVESTPTIAPTPIVADTCGAP</sequence>
<keyword evidence="1" id="KW-0472">Membrane</keyword>
<dbReference type="RefSeq" id="WP_344711812.1">
    <property type="nucleotide sequence ID" value="NZ_BAAAWH010000001.1"/>
</dbReference>
<protein>
    <submittedName>
        <fullName evidence="2">DUF4012 domain-containing protein</fullName>
    </submittedName>
</protein>
<dbReference type="Proteomes" id="UP001589611">
    <property type="component" value="Unassembled WGS sequence"/>
</dbReference>
<evidence type="ECO:0000256" key="1">
    <source>
        <dbReference type="SAM" id="Phobius"/>
    </source>
</evidence>
<dbReference type="EMBL" id="JBHMBE010000008">
    <property type="protein sequence ID" value="MFB9647194.1"/>
    <property type="molecule type" value="Genomic_DNA"/>
</dbReference>
<dbReference type="InterPro" id="IPR025101">
    <property type="entry name" value="DUF4012"/>
</dbReference>
<keyword evidence="1" id="KW-1133">Transmembrane helix</keyword>
<dbReference type="Pfam" id="PF13196">
    <property type="entry name" value="DUF4012"/>
    <property type="match status" value="1"/>
</dbReference>
<accession>A0ABV5T3K5</accession>
<feature type="transmembrane region" description="Helical" evidence="1">
    <location>
        <begin position="21"/>
        <end position="43"/>
    </location>
</feature>
<proteinExistence type="predicted"/>
<evidence type="ECO:0000313" key="2">
    <source>
        <dbReference type="EMBL" id="MFB9647194.1"/>
    </source>
</evidence>
<comment type="caution">
    <text evidence="2">The sequence shown here is derived from an EMBL/GenBank/DDBJ whole genome shotgun (WGS) entry which is preliminary data.</text>
</comment>
<keyword evidence="3" id="KW-1185">Reference proteome</keyword>
<organism evidence="2 3">
    <name type="scientific">Microbacterium terregens</name>
    <dbReference type="NCBI Taxonomy" id="69363"/>
    <lineage>
        <taxon>Bacteria</taxon>
        <taxon>Bacillati</taxon>
        <taxon>Actinomycetota</taxon>
        <taxon>Actinomycetes</taxon>
        <taxon>Micrococcales</taxon>
        <taxon>Microbacteriaceae</taxon>
        <taxon>Microbacterium</taxon>
    </lineage>
</organism>
<gene>
    <name evidence="2" type="ORF">ACFFPJ_15460</name>
</gene>
<reference evidence="2 3" key="1">
    <citation type="submission" date="2024-09" db="EMBL/GenBank/DDBJ databases">
        <authorList>
            <person name="Sun Q."/>
            <person name="Mori K."/>
        </authorList>
    </citation>
    <scope>NUCLEOTIDE SEQUENCE [LARGE SCALE GENOMIC DNA]</scope>
    <source>
        <strain evidence="2 3">JCM 1342</strain>
    </source>
</reference>
<keyword evidence="1" id="KW-0812">Transmembrane</keyword>
<evidence type="ECO:0000313" key="3">
    <source>
        <dbReference type="Proteomes" id="UP001589611"/>
    </source>
</evidence>
<name>A0ABV5T3K5_9MICO</name>